<dbReference type="AlphaFoldDB" id="A0AAV0CRF5"/>
<evidence type="ECO:0000256" key="1">
    <source>
        <dbReference type="ARBA" id="ARBA00004167"/>
    </source>
</evidence>
<evidence type="ECO:0000313" key="7">
    <source>
        <dbReference type="EMBL" id="CAH9081744.1"/>
    </source>
</evidence>
<proteinExistence type="inferred from homology"/>
<comment type="similarity">
    <text evidence="5">Belongs to the ROH1 family.</text>
</comment>
<organism evidence="7 8">
    <name type="scientific">Cuscuta epithymum</name>
    <dbReference type="NCBI Taxonomy" id="186058"/>
    <lineage>
        <taxon>Eukaryota</taxon>
        <taxon>Viridiplantae</taxon>
        <taxon>Streptophyta</taxon>
        <taxon>Embryophyta</taxon>
        <taxon>Tracheophyta</taxon>
        <taxon>Spermatophyta</taxon>
        <taxon>Magnoliopsida</taxon>
        <taxon>eudicotyledons</taxon>
        <taxon>Gunneridae</taxon>
        <taxon>Pentapetalae</taxon>
        <taxon>asterids</taxon>
        <taxon>lamiids</taxon>
        <taxon>Solanales</taxon>
        <taxon>Convolvulaceae</taxon>
        <taxon>Cuscuteae</taxon>
        <taxon>Cuscuta</taxon>
        <taxon>Cuscuta subgen. Cuscuta</taxon>
    </lineage>
</organism>
<comment type="caution">
    <text evidence="7">The sequence shown here is derived from an EMBL/GenBank/DDBJ whole genome shotgun (WGS) entry which is preliminary data.</text>
</comment>
<dbReference type="PANTHER" id="PTHR31509">
    <property type="entry name" value="BPS1-LIKE PROTEIN"/>
    <property type="match status" value="1"/>
</dbReference>
<dbReference type="Proteomes" id="UP001152523">
    <property type="component" value="Unassembled WGS sequence"/>
</dbReference>
<keyword evidence="4" id="KW-0472">Membrane</keyword>
<evidence type="ECO:0000313" key="8">
    <source>
        <dbReference type="Proteomes" id="UP001152523"/>
    </source>
</evidence>
<evidence type="ECO:0000256" key="6">
    <source>
        <dbReference type="SAM" id="MobiDB-lite"/>
    </source>
</evidence>
<keyword evidence="3" id="KW-1133">Transmembrane helix</keyword>
<feature type="region of interest" description="Disordered" evidence="6">
    <location>
        <begin position="212"/>
        <end position="235"/>
    </location>
</feature>
<evidence type="ECO:0000256" key="5">
    <source>
        <dbReference type="ARBA" id="ARBA00035114"/>
    </source>
</evidence>
<evidence type="ECO:0000256" key="3">
    <source>
        <dbReference type="ARBA" id="ARBA00022989"/>
    </source>
</evidence>
<evidence type="ECO:0000256" key="4">
    <source>
        <dbReference type="ARBA" id="ARBA00023136"/>
    </source>
</evidence>
<protein>
    <submittedName>
        <fullName evidence="7">Uncharacterized protein</fullName>
    </submittedName>
</protein>
<dbReference type="Pfam" id="PF05633">
    <property type="entry name" value="ROH1-like"/>
    <property type="match status" value="1"/>
</dbReference>
<sequence length="418" mass="46044">MRSASENHGGSPMRFVSFRRPILTLRGGDQVHALLLDHNKSTAQVDSLLEAFQSKVAARFHDLSVGNGKDQFLSVSWIRKLLDAFSKCQDDFRLIIMSKKDAAAAFGGSKQPTERILTEYFDRTIKALDICNAARDGIEKIKRWQRHLEIVVCALGAPQTGGKTTVGGGNLRRARKALIDLALCMLEDNNSNKDSAAAGGGGGGGGGGVFSSHRSRSFIRRPKDQTRPARGRHARSLSWSVSTSWSASKQLQLLASSVGPPKPTDVLASNGLASLVHTMSFVLVFVLWVLVAGIPCQDRGVHTNIVIPRQCWGRPFHILQARIMEESKKRERRNSNGLVKEICVMEEGVSHLTELVDSSSQLSEQQMEELMGRVQELMSVCEVFKAELDPLERNLREVFRKIVSCRVDGLESLVNKGS</sequence>
<comment type="subcellular location">
    <subcellularLocation>
        <location evidence="1">Membrane</location>
        <topology evidence="1">Single-pass membrane protein</topology>
    </subcellularLocation>
</comment>
<dbReference type="InterPro" id="IPR008511">
    <property type="entry name" value="ROH1-like"/>
</dbReference>
<accession>A0AAV0CRF5</accession>
<gene>
    <name evidence="7" type="ORF">CEPIT_LOCUS7859</name>
</gene>
<reference evidence="7" key="1">
    <citation type="submission" date="2022-07" db="EMBL/GenBank/DDBJ databases">
        <authorList>
            <person name="Macas J."/>
            <person name="Novak P."/>
            <person name="Neumann P."/>
        </authorList>
    </citation>
    <scope>NUCLEOTIDE SEQUENCE</scope>
</reference>
<name>A0AAV0CRF5_9ASTE</name>
<dbReference type="EMBL" id="CAMAPF010000036">
    <property type="protein sequence ID" value="CAH9081744.1"/>
    <property type="molecule type" value="Genomic_DNA"/>
</dbReference>
<dbReference type="GO" id="GO:0016020">
    <property type="term" value="C:membrane"/>
    <property type="evidence" value="ECO:0007669"/>
    <property type="project" value="UniProtKB-SubCell"/>
</dbReference>
<keyword evidence="8" id="KW-1185">Reference proteome</keyword>
<evidence type="ECO:0000256" key="2">
    <source>
        <dbReference type="ARBA" id="ARBA00022692"/>
    </source>
</evidence>
<keyword evidence="2" id="KW-0812">Transmembrane</keyword>